<evidence type="ECO:0000256" key="2">
    <source>
        <dbReference type="ARBA" id="ARBA00005587"/>
    </source>
</evidence>
<evidence type="ECO:0000256" key="1">
    <source>
        <dbReference type="ARBA" id="ARBA00004141"/>
    </source>
</evidence>
<feature type="transmembrane region" description="Helical" evidence="6">
    <location>
        <begin position="139"/>
        <end position="157"/>
    </location>
</feature>
<proteinExistence type="inferred from homology"/>
<dbReference type="GO" id="GO:0015123">
    <property type="term" value="F:acetate transmembrane transporter activity"/>
    <property type="evidence" value="ECO:0007669"/>
    <property type="project" value="TreeGrafter"/>
</dbReference>
<sequence>MSTSKEVDDLEQQTHTVDYQQPTLPAPVQHQHLPLHAHMEPEDVRVSPFQIDLTPSLNGDHHTPPANPGPFGLCAFAVTSFCMGFYNLRAGIKLDAPANSLAGPAMFAAGFGQLIAGILEYRNGNTFGGTTFSAYGLYWISYSTFLIPAFGVSEAYVNYPNDYMTAMGLYLLGWTIFTFMMWTLTWRSNIAASALFFCLGLTYTFGTISNLAHLGLGNVVQRIGGAFGVLTGCISWYYAMADLSNTQNSYFTLPLGRFGRH</sequence>
<dbReference type="GO" id="GO:0005886">
    <property type="term" value="C:plasma membrane"/>
    <property type="evidence" value="ECO:0007669"/>
    <property type="project" value="TreeGrafter"/>
</dbReference>
<dbReference type="EMBL" id="JAAAIP010000026">
    <property type="protein sequence ID" value="KAG0328875.1"/>
    <property type="molecule type" value="Genomic_DNA"/>
</dbReference>
<dbReference type="PANTHER" id="PTHR31123">
    <property type="entry name" value="ACCUMULATION OF DYADS PROTEIN 2-RELATED"/>
    <property type="match status" value="1"/>
</dbReference>
<comment type="similarity">
    <text evidence="2">Belongs to the acetate uptake transporter (AceTr) (TC 2.A.96) family.</text>
</comment>
<keyword evidence="3 6" id="KW-0812">Transmembrane</keyword>
<comment type="subcellular location">
    <subcellularLocation>
        <location evidence="1">Membrane</location>
        <topology evidence="1">Multi-pass membrane protein</topology>
    </subcellularLocation>
</comment>
<dbReference type="InterPro" id="IPR051633">
    <property type="entry name" value="AceTr"/>
</dbReference>
<keyword evidence="4 6" id="KW-1133">Transmembrane helix</keyword>
<evidence type="ECO:0000256" key="3">
    <source>
        <dbReference type="ARBA" id="ARBA00022692"/>
    </source>
</evidence>
<accession>A0A9P6UZZ0</accession>
<reference evidence="7" key="1">
    <citation type="journal article" date="2020" name="Fungal Divers.">
        <title>Resolving the Mortierellaceae phylogeny through synthesis of multi-gene phylogenetics and phylogenomics.</title>
        <authorList>
            <person name="Vandepol N."/>
            <person name="Liber J."/>
            <person name="Desiro A."/>
            <person name="Na H."/>
            <person name="Kennedy M."/>
            <person name="Barry K."/>
            <person name="Grigoriev I.V."/>
            <person name="Miller A.N."/>
            <person name="O'Donnell K."/>
            <person name="Stajich J.E."/>
            <person name="Bonito G."/>
        </authorList>
    </citation>
    <scope>NUCLEOTIDE SEQUENCE</scope>
    <source>
        <strain evidence="7">REB-010B</strain>
    </source>
</reference>
<feature type="transmembrane region" description="Helical" evidence="6">
    <location>
        <begin position="100"/>
        <end position="119"/>
    </location>
</feature>
<keyword evidence="5 6" id="KW-0472">Membrane</keyword>
<feature type="transmembrane region" description="Helical" evidence="6">
    <location>
        <begin position="190"/>
        <end position="212"/>
    </location>
</feature>
<dbReference type="AlphaFoldDB" id="A0A9P6UZZ0"/>
<organism evidence="7 8">
    <name type="scientific">Dissophora globulifera</name>
    <dbReference type="NCBI Taxonomy" id="979702"/>
    <lineage>
        <taxon>Eukaryota</taxon>
        <taxon>Fungi</taxon>
        <taxon>Fungi incertae sedis</taxon>
        <taxon>Mucoromycota</taxon>
        <taxon>Mortierellomycotina</taxon>
        <taxon>Mortierellomycetes</taxon>
        <taxon>Mortierellales</taxon>
        <taxon>Mortierellaceae</taxon>
        <taxon>Dissophora</taxon>
    </lineage>
</organism>
<feature type="transmembrane region" description="Helical" evidence="6">
    <location>
        <begin position="70"/>
        <end position="88"/>
    </location>
</feature>
<feature type="transmembrane region" description="Helical" evidence="6">
    <location>
        <begin position="219"/>
        <end position="239"/>
    </location>
</feature>
<keyword evidence="8" id="KW-1185">Reference proteome</keyword>
<dbReference type="PANTHER" id="PTHR31123:SF1">
    <property type="entry name" value="ACCUMULATION OF DYADS PROTEIN 2-RELATED"/>
    <property type="match status" value="1"/>
</dbReference>
<dbReference type="OrthoDB" id="3648309at2759"/>
<evidence type="ECO:0000256" key="4">
    <source>
        <dbReference type="ARBA" id="ARBA00022989"/>
    </source>
</evidence>
<evidence type="ECO:0000256" key="6">
    <source>
        <dbReference type="SAM" id="Phobius"/>
    </source>
</evidence>
<dbReference type="InterPro" id="IPR000791">
    <property type="entry name" value="Gpr1/Fun34/SatP-like"/>
</dbReference>
<feature type="transmembrane region" description="Helical" evidence="6">
    <location>
        <begin position="164"/>
        <end position="184"/>
    </location>
</feature>
<comment type="caution">
    <text evidence="7">The sequence shown here is derived from an EMBL/GenBank/DDBJ whole genome shotgun (WGS) entry which is preliminary data.</text>
</comment>
<evidence type="ECO:0000256" key="5">
    <source>
        <dbReference type="ARBA" id="ARBA00023136"/>
    </source>
</evidence>
<dbReference type="Proteomes" id="UP000738325">
    <property type="component" value="Unassembled WGS sequence"/>
</dbReference>
<dbReference type="Pfam" id="PF01184">
    <property type="entry name" value="Gpr1_Fun34_YaaH"/>
    <property type="match status" value="1"/>
</dbReference>
<protein>
    <submittedName>
        <fullName evidence="7">Uncharacterized protein</fullName>
    </submittedName>
</protein>
<gene>
    <name evidence="7" type="ORF">BGZ99_004187</name>
</gene>
<evidence type="ECO:0000313" key="7">
    <source>
        <dbReference type="EMBL" id="KAG0328875.1"/>
    </source>
</evidence>
<dbReference type="NCBIfam" id="NF038013">
    <property type="entry name" value="AceTr_1"/>
    <property type="match status" value="1"/>
</dbReference>
<evidence type="ECO:0000313" key="8">
    <source>
        <dbReference type="Proteomes" id="UP000738325"/>
    </source>
</evidence>
<name>A0A9P6UZZ0_9FUNG</name>